<dbReference type="GO" id="GO:0031965">
    <property type="term" value="C:nuclear membrane"/>
    <property type="evidence" value="ECO:0007669"/>
    <property type="project" value="UniProtKB-SubCell"/>
</dbReference>
<evidence type="ECO:0000313" key="8">
    <source>
        <dbReference type="EMBL" id="KAJ7342641.1"/>
    </source>
</evidence>
<dbReference type="Pfam" id="PF05705">
    <property type="entry name" value="DUF829"/>
    <property type="match status" value="1"/>
</dbReference>
<gene>
    <name evidence="8" type="ORF">DFH08DRAFT_783045</name>
</gene>
<organism evidence="8 9">
    <name type="scientific">Mycena albidolilacea</name>
    <dbReference type="NCBI Taxonomy" id="1033008"/>
    <lineage>
        <taxon>Eukaryota</taxon>
        <taxon>Fungi</taxon>
        <taxon>Dikarya</taxon>
        <taxon>Basidiomycota</taxon>
        <taxon>Agaricomycotina</taxon>
        <taxon>Agaricomycetes</taxon>
        <taxon>Agaricomycetidae</taxon>
        <taxon>Agaricales</taxon>
        <taxon>Marasmiineae</taxon>
        <taxon>Mycenaceae</taxon>
        <taxon>Mycena</taxon>
    </lineage>
</organism>
<protein>
    <submittedName>
        <fullName evidence="8">Uncharacterized protein</fullName>
    </submittedName>
</protein>
<evidence type="ECO:0000256" key="7">
    <source>
        <dbReference type="SAM" id="SignalP"/>
    </source>
</evidence>
<keyword evidence="4" id="KW-0472">Membrane</keyword>
<dbReference type="PANTHER" id="PTHR12265">
    <property type="entry name" value="TRANSMEMBRANE PROTEIN 53"/>
    <property type="match status" value="1"/>
</dbReference>
<comment type="caution">
    <text evidence="8">The sequence shown here is derived from an EMBL/GenBank/DDBJ whole genome shotgun (WGS) entry which is preliminary data.</text>
</comment>
<feature type="signal peptide" evidence="7">
    <location>
        <begin position="1"/>
        <end position="19"/>
    </location>
</feature>
<sequence>MLPIQNLGGVAQLLRFALALNSGPPWRVDAPSQPLTCLVIDSAPGSYHHADAQRVLTYSFTGFKKFVGLAVAALIYMGLHTRSTVTGRPMPHEFIRDGLSNTQILPWTDTSTPRLYLYSDADRTSLPSDVKAHIEPVKRSGLNVREEFFIGTEHVQHSREYPERYWNAIRSIWDDRIRSKL</sequence>
<evidence type="ECO:0000256" key="4">
    <source>
        <dbReference type="ARBA" id="ARBA00023136"/>
    </source>
</evidence>
<keyword evidence="7" id="KW-0732">Signal</keyword>
<proteinExistence type="predicted"/>
<dbReference type="EMBL" id="JARIHO010000025">
    <property type="protein sequence ID" value="KAJ7342641.1"/>
    <property type="molecule type" value="Genomic_DNA"/>
</dbReference>
<evidence type="ECO:0000256" key="3">
    <source>
        <dbReference type="ARBA" id="ARBA00022989"/>
    </source>
</evidence>
<evidence type="ECO:0000313" key="9">
    <source>
        <dbReference type="Proteomes" id="UP001218218"/>
    </source>
</evidence>
<evidence type="ECO:0000256" key="6">
    <source>
        <dbReference type="ARBA" id="ARBA00037847"/>
    </source>
</evidence>
<evidence type="ECO:0000256" key="1">
    <source>
        <dbReference type="ARBA" id="ARBA00004126"/>
    </source>
</evidence>
<keyword evidence="2" id="KW-0812">Transmembrane</keyword>
<dbReference type="InterPro" id="IPR008547">
    <property type="entry name" value="DUF829_TMEM53"/>
</dbReference>
<evidence type="ECO:0000256" key="5">
    <source>
        <dbReference type="ARBA" id="ARBA00023242"/>
    </source>
</evidence>
<name>A0AAD6ZVV7_9AGAR</name>
<dbReference type="AlphaFoldDB" id="A0AAD6ZVV7"/>
<reference evidence="8" key="1">
    <citation type="submission" date="2023-03" db="EMBL/GenBank/DDBJ databases">
        <title>Massive genome expansion in bonnet fungi (Mycena s.s.) driven by repeated elements and novel gene families across ecological guilds.</title>
        <authorList>
            <consortium name="Lawrence Berkeley National Laboratory"/>
            <person name="Harder C.B."/>
            <person name="Miyauchi S."/>
            <person name="Viragh M."/>
            <person name="Kuo A."/>
            <person name="Thoen E."/>
            <person name="Andreopoulos B."/>
            <person name="Lu D."/>
            <person name="Skrede I."/>
            <person name="Drula E."/>
            <person name="Henrissat B."/>
            <person name="Morin E."/>
            <person name="Kohler A."/>
            <person name="Barry K."/>
            <person name="LaButti K."/>
            <person name="Morin E."/>
            <person name="Salamov A."/>
            <person name="Lipzen A."/>
            <person name="Mereny Z."/>
            <person name="Hegedus B."/>
            <person name="Baldrian P."/>
            <person name="Stursova M."/>
            <person name="Weitz H."/>
            <person name="Taylor A."/>
            <person name="Grigoriev I.V."/>
            <person name="Nagy L.G."/>
            <person name="Martin F."/>
            <person name="Kauserud H."/>
        </authorList>
    </citation>
    <scope>NUCLEOTIDE SEQUENCE</scope>
    <source>
        <strain evidence="8">CBHHK002</strain>
    </source>
</reference>
<keyword evidence="9" id="KW-1185">Reference proteome</keyword>
<keyword evidence="3" id="KW-1133">Transmembrane helix</keyword>
<keyword evidence="5" id="KW-0539">Nucleus</keyword>
<evidence type="ECO:0000256" key="2">
    <source>
        <dbReference type="ARBA" id="ARBA00022692"/>
    </source>
</evidence>
<dbReference type="Proteomes" id="UP001218218">
    <property type="component" value="Unassembled WGS sequence"/>
</dbReference>
<accession>A0AAD6ZVV7</accession>
<dbReference type="PANTHER" id="PTHR12265:SF30">
    <property type="entry name" value="TRANSMEMBRANE PROTEIN 53"/>
    <property type="match status" value="1"/>
</dbReference>
<comment type="subcellular location">
    <subcellularLocation>
        <location evidence="6">Endomembrane system</location>
        <topology evidence="6">Single-pass membrane protein</topology>
    </subcellularLocation>
    <subcellularLocation>
        <location evidence="1">Nucleus membrane</location>
    </subcellularLocation>
</comment>
<feature type="chain" id="PRO_5042070495" evidence="7">
    <location>
        <begin position="20"/>
        <end position="181"/>
    </location>
</feature>